<dbReference type="AlphaFoldDB" id="A0AAQ5BIF1"/>
<keyword evidence="3" id="KW-1185">Reference proteome</keyword>
<evidence type="ECO:0000313" key="3">
    <source>
        <dbReference type="Proteomes" id="UP000005640"/>
    </source>
</evidence>
<feature type="signal peptide" evidence="1">
    <location>
        <begin position="1"/>
        <end position="26"/>
    </location>
</feature>
<organism evidence="2 3">
    <name type="scientific">Homo sapiens</name>
    <name type="common">Human</name>
    <dbReference type="NCBI Taxonomy" id="9606"/>
    <lineage>
        <taxon>Eukaryota</taxon>
        <taxon>Metazoa</taxon>
        <taxon>Chordata</taxon>
        <taxon>Craniata</taxon>
        <taxon>Vertebrata</taxon>
        <taxon>Euteleostomi</taxon>
        <taxon>Mammalia</taxon>
        <taxon>Eutheria</taxon>
        <taxon>Euarchontoglires</taxon>
        <taxon>Primates</taxon>
        <taxon>Haplorrhini</taxon>
        <taxon>Catarrhini</taxon>
        <taxon>Hominidae</taxon>
        <taxon>Homo</taxon>
    </lineage>
</organism>
<protein>
    <submittedName>
        <fullName evidence="2">Lymphocyte antigen 6 family member S</fullName>
    </submittedName>
</protein>
<name>A0AAQ5BIF1_HUMAN</name>
<dbReference type="Ensembl" id="ENST00000715543.1">
    <property type="protein sequence ID" value="ENSP00000520463.1"/>
    <property type="gene ID" value="ENSG00000291309.2"/>
</dbReference>
<reference evidence="2" key="4">
    <citation type="submission" date="2025-08" db="UniProtKB">
        <authorList>
            <consortium name="Ensembl"/>
        </authorList>
    </citation>
    <scope>IDENTIFICATION</scope>
</reference>
<keyword evidence="1" id="KW-0732">Signal</keyword>
<reference evidence="2 3" key="3">
    <citation type="journal article" date="2006" name="Nature">
        <title>DNA sequence and analysis of human chromosome 8.</title>
        <authorList>
            <person name="Nusbaum C."/>
            <person name="Mikkelsen T.S."/>
            <person name="Zody M.C."/>
            <person name="Asakawa S."/>
            <person name="Taudien S."/>
            <person name="Garber M."/>
            <person name="Kodira C.D."/>
            <person name="Schueler M.G."/>
            <person name="Shimizu A."/>
            <person name="Whittaker C.A."/>
            <person name="Chang J.L."/>
            <person name="Cuomo C.A."/>
            <person name="Dewar K."/>
            <person name="FitzGerald M.G."/>
            <person name="Yang X."/>
            <person name="Allen N.R."/>
            <person name="Anderson S."/>
            <person name="Asakawa T."/>
            <person name="Blechschmidt K."/>
            <person name="Bloom T."/>
            <person name="Borowsky M.L."/>
            <person name="Butler J."/>
            <person name="Cook A."/>
            <person name="Corum B."/>
            <person name="DeArellano K."/>
            <person name="DeCaprio D."/>
            <person name="Dooley K.T."/>
            <person name="Dorris L.III."/>
            <person name="Engels R."/>
            <person name="Glockner G."/>
            <person name="Hafez N."/>
            <person name="Hagopian D.S."/>
            <person name="Hall J.L."/>
            <person name="Ishikawa S.K."/>
            <person name="Jaffe D.B."/>
            <person name="Kamat A."/>
            <person name="Kudoh J."/>
            <person name="Lehmann R."/>
            <person name="Lokitsang T."/>
            <person name="Macdonald P."/>
            <person name="Major J.E."/>
            <person name="Matthews C.D."/>
            <person name="Mauceli E."/>
            <person name="Menzel U."/>
            <person name="Mihalev A.H."/>
            <person name="Minoshima S."/>
            <person name="Murayama Y."/>
            <person name="Naylor J.W."/>
            <person name="Nicol R."/>
            <person name="Nguyen C."/>
            <person name="O'Leary S.B."/>
            <person name="O'Neill K."/>
            <person name="Parker S.C."/>
            <person name="Polley A."/>
            <person name="Raymond C.K."/>
            <person name="Reichwald K."/>
            <person name="Rodriguez J."/>
            <person name="Sasaki T."/>
            <person name="Schilhabel M."/>
            <person name="Siddiqui R."/>
            <person name="Smith C.L."/>
            <person name="Sneddon T.P."/>
            <person name="Talamas J.A."/>
            <person name="Tenzin P."/>
            <person name="Topham K."/>
            <person name="Venkataraman V."/>
            <person name="Wen G."/>
            <person name="Yamazaki S."/>
            <person name="Young S.K."/>
            <person name="Zeng Q."/>
            <person name="Zimmer A.R."/>
            <person name="Rosenthal A."/>
            <person name="Birren B.W."/>
            <person name="Platzer M."/>
            <person name="Shimizu N."/>
            <person name="Lander E.S."/>
        </authorList>
    </citation>
    <scope>NUCLEOTIDE SEQUENCE [LARGE SCALE GENOMIC DNA]</scope>
</reference>
<dbReference type="SMR" id="A0AAQ5BIF1"/>
<accession>A0AAQ5BIF1</accession>
<dbReference type="HGNC" id="HGNC:54397">
    <property type="gene designation" value="LY6S"/>
</dbReference>
<reference evidence="2" key="5">
    <citation type="submission" date="2025-09" db="UniProtKB">
        <authorList>
            <consortium name="Ensembl"/>
        </authorList>
    </citation>
    <scope>IDENTIFICATION</scope>
</reference>
<feature type="chain" id="PRO_5042876343" evidence="1">
    <location>
        <begin position="27"/>
        <end position="61"/>
    </location>
</feature>
<reference evidence="2 3" key="2">
    <citation type="journal article" date="2004" name="Nature">
        <title>Finishing the euchromatic sequence of the human genome.</title>
        <authorList>
            <consortium name="International Human Genome Sequencing Consortium"/>
        </authorList>
    </citation>
    <scope>NUCLEOTIDE SEQUENCE [LARGE SCALE GENOMIC DNA]</scope>
</reference>
<evidence type="ECO:0000256" key="1">
    <source>
        <dbReference type="SAM" id="SignalP"/>
    </source>
</evidence>
<dbReference type="GeneTree" id="ENSGT00940000154560"/>
<dbReference type="Proteomes" id="UP000005640">
    <property type="component" value="Chromosome 8"/>
</dbReference>
<dbReference type="EMBL" id="AC083982">
    <property type="status" value="NOT_ANNOTATED_CDS"/>
    <property type="molecule type" value="Genomic_DNA"/>
</dbReference>
<dbReference type="Ensembl" id="ENST00000715543.1">
    <property type="protein sequence ID" value="ENSP00000520463.1"/>
    <property type="gene ID" value="ENSG00000291309.3"/>
</dbReference>
<sequence length="61" mass="6590">MSSLQAMKTLSLVLLVALLSMERGSALLQMLGGLGRGLLQRGLVPLPGWGLCLPESERLWQ</sequence>
<reference evidence="2 3" key="1">
    <citation type="journal article" date="2001" name="Nature">
        <title>Initial sequencing and analysis of the human genome.</title>
        <authorList>
            <consortium name="International Human Genome Sequencing Consortium"/>
            <person name="Lander E.S."/>
            <person name="Linton L.M."/>
            <person name="Birren B."/>
            <person name="Nusbaum C."/>
            <person name="Zody M.C."/>
            <person name="Baldwin J."/>
            <person name="Devon K."/>
            <person name="Dewar K."/>
            <person name="Doyle M."/>
            <person name="FitzHugh W."/>
            <person name="Funke R."/>
            <person name="Gage D."/>
            <person name="Harris K."/>
            <person name="Heaford A."/>
            <person name="Howland J."/>
            <person name="Kann L."/>
            <person name="Lehoczky J."/>
            <person name="LeVine R."/>
            <person name="McEwan P."/>
            <person name="McKernan K."/>
            <person name="Meldrim J."/>
            <person name="Mesirov J.P."/>
            <person name="Miranda C."/>
            <person name="Morris W."/>
            <person name="Naylor J."/>
            <person name="Raymond C."/>
            <person name="Rosetti M."/>
            <person name="Santos R."/>
            <person name="Sheridan A."/>
            <person name="Sougnez C."/>
            <person name="Stange-Thomann N."/>
            <person name="Stojanovic N."/>
            <person name="Subramanian A."/>
            <person name="Wyman D."/>
            <person name="Rogers J."/>
            <person name="Sulston J."/>
            <person name="Ainscough R."/>
            <person name="Beck S."/>
            <person name="Bentley D."/>
            <person name="Burton J."/>
            <person name="Clee C."/>
            <person name="Carter N."/>
            <person name="Coulson A."/>
            <person name="Deadman R."/>
            <person name="Deloukas P."/>
            <person name="Dunham A."/>
            <person name="Dunham I."/>
            <person name="Durbin R."/>
            <person name="French L."/>
            <person name="Grafham D."/>
            <person name="Gregory S."/>
            <person name="Hubbard T."/>
            <person name="Humphray S."/>
            <person name="Hunt A."/>
            <person name="Jones M."/>
            <person name="Lloyd C."/>
            <person name="McMurray A."/>
            <person name="Matthews L."/>
            <person name="Mercer S."/>
            <person name="Milne S."/>
            <person name="Mullikin J.C."/>
            <person name="Mungall A."/>
            <person name="Plumb R."/>
            <person name="Ross M."/>
            <person name="Shownkeen R."/>
            <person name="Sims S."/>
            <person name="Waterston R.H."/>
            <person name="Wilson R.K."/>
            <person name="Hillier L.W."/>
            <person name="McPherson J.D."/>
            <person name="Marra M.A."/>
            <person name="Mardis E.R."/>
            <person name="Fulton L.A."/>
            <person name="Chinwalla A.T."/>
            <person name="Pepin K.H."/>
            <person name="Gish W.R."/>
            <person name="Chissoe S.L."/>
            <person name="Wendl M.C."/>
            <person name="Delehaunty K.D."/>
            <person name="Miner T.L."/>
            <person name="Delehaunty A."/>
            <person name="Kramer J.B."/>
            <person name="Cook L.L."/>
            <person name="Fulton R.S."/>
            <person name="Johnson D.L."/>
            <person name="Minx P.J."/>
            <person name="Clifton S.W."/>
            <person name="Hawkins T."/>
            <person name="Branscomb E."/>
            <person name="Predki P."/>
            <person name="Richardson P."/>
            <person name="Wenning S."/>
            <person name="Slezak T."/>
            <person name="Doggett N."/>
            <person name="Cheng J.F."/>
            <person name="Olsen A."/>
            <person name="Lucas S."/>
            <person name="Elkin C."/>
            <person name="Uberbacher E."/>
            <person name="Frazier M."/>
            <person name="Gibbs R.A."/>
            <person name="Muzny D.M."/>
            <person name="Scherer S.E."/>
            <person name="Bouck J.B."/>
            <person name="Sodergren E.J."/>
            <person name="Worley K.C."/>
            <person name="Rives C.M."/>
            <person name="Gorrell J.H."/>
            <person name="Metzker M.L."/>
            <person name="Naylor S.L."/>
            <person name="Kucherlapati R.S."/>
            <person name="Nelson D.L."/>
            <person name="Weinstock G.M."/>
            <person name="Sakaki Y."/>
            <person name="Fujiyama A."/>
            <person name="Hattori M."/>
            <person name="Yada T."/>
            <person name="Toyoda A."/>
            <person name="Itoh T."/>
            <person name="Kawagoe C."/>
            <person name="Watanabe H."/>
            <person name="Totoki Y."/>
            <person name="Taylor T."/>
            <person name="Weissenbach J."/>
            <person name="Heilig R."/>
            <person name="Saurin W."/>
            <person name="Artiguenave F."/>
            <person name="Brottier P."/>
            <person name="Bruls T."/>
            <person name="Pelletier E."/>
            <person name="Robert C."/>
            <person name="Wincker P."/>
            <person name="Smith D.R."/>
            <person name="Doucette-Stamm L."/>
            <person name="Rubenfield M."/>
            <person name="Weinstock K."/>
            <person name="Lee H.M."/>
            <person name="Dubois J."/>
            <person name="Rosenthal A."/>
            <person name="Platzer M."/>
            <person name="Nyakatura G."/>
            <person name="Taudien S."/>
            <person name="Rump A."/>
            <person name="Yang H."/>
            <person name="Yu J."/>
            <person name="Wang J."/>
            <person name="Huang G."/>
            <person name="Gu J."/>
            <person name="Hood L."/>
            <person name="Rowen L."/>
            <person name="Madan A."/>
            <person name="Qin S."/>
            <person name="Davis R.W."/>
            <person name="Federspiel N.A."/>
            <person name="Abola A.P."/>
            <person name="Proctor M.J."/>
            <person name="Myers R.M."/>
            <person name="Schmutz J."/>
            <person name="Dickson M."/>
            <person name="Grimwood J."/>
            <person name="Cox D.R."/>
            <person name="Olson M.V."/>
            <person name="Kaul R."/>
            <person name="Raymond C."/>
            <person name="Shimizu N."/>
            <person name="Kawasaki K."/>
            <person name="Minoshima S."/>
            <person name="Evans G.A."/>
            <person name="Athanasiou M."/>
            <person name="Schultz R."/>
            <person name="Roe B.A."/>
            <person name="Chen F."/>
            <person name="Pan H."/>
            <person name="Ramser J."/>
            <person name="Lehrach H."/>
            <person name="Reinhardt R."/>
            <person name="McCombie W.R."/>
            <person name="de la Bastide M."/>
            <person name="Dedhia N."/>
            <person name="Blocker H."/>
            <person name="Hornischer K."/>
            <person name="Nordsiek G."/>
            <person name="Agarwala R."/>
            <person name="Aravind L."/>
            <person name="Bailey J.A."/>
            <person name="Bateman A."/>
            <person name="Batzoglou S."/>
            <person name="Birney E."/>
            <person name="Bork P."/>
            <person name="Brown D.G."/>
            <person name="Burge C.B."/>
            <person name="Cerutti L."/>
            <person name="Chen H.C."/>
            <person name="Church D."/>
            <person name="Clamp M."/>
            <person name="Copley R.R."/>
            <person name="Doerks T."/>
            <person name="Eddy S.R."/>
            <person name="Eichler E.E."/>
            <person name="Furey T.S."/>
            <person name="Galagan J."/>
            <person name="Gilbert J.G."/>
            <person name="Harmon C."/>
            <person name="Hayashizaki Y."/>
            <person name="Haussler D."/>
            <person name="Hermjakob H."/>
            <person name="Hokamp K."/>
            <person name="Jang W."/>
            <person name="Johnson L.S."/>
            <person name="Jones T.A."/>
            <person name="Kasif S."/>
            <person name="Kaspryzk A."/>
            <person name="Kennedy S."/>
            <person name="Kent W.J."/>
            <person name="Kitts P."/>
            <person name="Koonin E.V."/>
            <person name="Korf I."/>
            <person name="Kulp D."/>
            <person name="Lancet D."/>
            <person name="Lowe T.M."/>
            <person name="McLysaght A."/>
            <person name="Mikkelsen T."/>
            <person name="Moran J.V."/>
            <person name="Mulder N."/>
            <person name="Pollara V.J."/>
            <person name="Ponting C.P."/>
            <person name="Schuler G."/>
            <person name="Schultz J."/>
            <person name="Slater G."/>
            <person name="Smit A.F."/>
            <person name="Stupka E."/>
            <person name="Szustakowski J."/>
            <person name="Thierry-Mieg D."/>
            <person name="Thierry-Mieg J."/>
            <person name="Wagner L."/>
            <person name="Wallis J."/>
            <person name="Wheeler R."/>
            <person name="Williams A."/>
            <person name="Wolf Y.I."/>
            <person name="Wolfe K.H."/>
            <person name="Yang S.P."/>
            <person name="Yeh R.F."/>
            <person name="Collins F."/>
            <person name="Guyer M.S."/>
            <person name="Peterson J."/>
            <person name="Felsenfeld A."/>
            <person name="Wetterstrand K.A."/>
            <person name="Patrinos A."/>
            <person name="Morgan M.J."/>
            <person name="de Jong P."/>
            <person name="Catanese J.J."/>
            <person name="Osoegawa K."/>
            <person name="Shizuya H."/>
            <person name="Choi S."/>
            <person name="Chen Y.J."/>
        </authorList>
    </citation>
    <scope>NUCLEOTIDE SEQUENCE [LARGE SCALE GENOMIC DNA]</scope>
</reference>
<gene>
    <name evidence="2" type="primary">LY6S</name>
</gene>
<proteinExistence type="predicted"/>
<evidence type="ECO:0000313" key="2">
    <source>
        <dbReference type="Ensembl" id="ENSP00000520463.1"/>
    </source>
</evidence>